<reference evidence="4" key="2">
    <citation type="submission" date="2021-03" db="UniProtKB">
        <authorList>
            <consortium name="EnsemblPlants"/>
        </authorList>
    </citation>
    <scope>IDENTIFICATION</scope>
</reference>
<feature type="domain" description="PX" evidence="3">
    <location>
        <begin position="1"/>
        <end position="158"/>
    </location>
</feature>
<dbReference type="InterPro" id="IPR001683">
    <property type="entry name" value="PX_dom"/>
</dbReference>
<dbReference type="InterPro" id="IPR044588">
    <property type="entry name" value="EREX-like"/>
</dbReference>
<feature type="coiled-coil region" evidence="1">
    <location>
        <begin position="419"/>
        <end position="527"/>
    </location>
</feature>
<dbReference type="PANTHER" id="PTHR46856">
    <property type="entry name" value="PX DOMAIN-CONTAINING PROTEIN EREL1-RELATED"/>
    <property type="match status" value="1"/>
</dbReference>
<dbReference type="Proteomes" id="UP000596660">
    <property type="component" value="Unplaced"/>
</dbReference>
<feature type="region of interest" description="Disordered" evidence="2">
    <location>
        <begin position="179"/>
        <end position="218"/>
    </location>
</feature>
<dbReference type="PANTHER" id="PTHR46856:SF3">
    <property type="entry name" value="PX DOMAIN-CONTAINING PROTEIN EREX"/>
    <property type="match status" value="1"/>
</dbReference>
<dbReference type="Gramene" id="AUR62016326-RA">
    <property type="protein sequence ID" value="AUR62016326-RA:cds"/>
    <property type="gene ID" value="AUR62016326"/>
</dbReference>
<evidence type="ECO:0000259" key="3">
    <source>
        <dbReference type="PROSITE" id="PS50195"/>
    </source>
</evidence>
<sequence>MDFTLLDFGISDHLIYERLTREFEDSSPIVQVQSTFRHDGSSPLPLGMDWSSPPQKWDGRHTVWPHDPPTGWSYCITIPSWTTLSDPRGSGPVVLQKLFPKKSLPAPPPRKLMGAQSRSLIEERRSSLEGWMDKLLLNIDVSRSAPVAIFLELEAAARSSFNDSSADGVSSVAEYQPNSKVSMTGSVSSVASDYGDSTSYNKSDIETPGHGGHAGVNEEKSASDIDLTGGAETAGASVKYNRANSDRKDKSYEDTFGNASRDEYGNEILSEGEDKVMGHLTSFMSTDSTGSDLTSLKASDWGTSRFHDEGGPNSPVGADGPIDDDLQSPSNLLVALPSDQRHKISRVFVTMQRRLATAKADMEDLVARLNQELAVRQYLTTRLTDLEVDLETTKESTKDNIQQAFSAEKEKYTQMQWDMEELRKKCLEMEMKLKAEQDEKMCLASENSAIIQENELLKQRLDVARDQLESSQKHHDESETKSKTDLKVLVKEVKSLRSSQSDLKEELSNLTKEKLELERDLQNEKQKSVYASSVNEKLLHECSILQKRLEESSVNFLVEEEDKLVLDTSPSDAIDLLTTSDNRIGLLLAEAQLLAQDVEYSADRSNSTTVDELRKMVTELFVDNATRRKQINSLIHCALKTLDLSDEGKEVPSKQTVLGKFL</sequence>
<dbReference type="SUPFAM" id="SSF64268">
    <property type="entry name" value="PX domain"/>
    <property type="match status" value="1"/>
</dbReference>
<proteinExistence type="predicted"/>
<dbReference type="PROSITE" id="PS50195">
    <property type="entry name" value="PX"/>
    <property type="match status" value="1"/>
</dbReference>
<feature type="region of interest" description="Disordered" evidence="2">
    <location>
        <begin position="238"/>
        <end position="265"/>
    </location>
</feature>
<feature type="compositionally biased region" description="Polar residues" evidence="2">
    <location>
        <begin position="179"/>
        <end position="202"/>
    </location>
</feature>
<dbReference type="InterPro" id="IPR036871">
    <property type="entry name" value="PX_dom_sf"/>
</dbReference>
<dbReference type="OMA" id="LHECAIL"/>
<feature type="compositionally biased region" description="Basic and acidic residues" evidence="2">
    <location>
        <begin position="244"/>
        <end position="253"/>
    </location>
</feature>
<name>A0A803LMZ7_CHEQI</name>
<keyword evidence="1" id="KW-0175">Coiled coil</keyword>
<dbReference type="Gene3D" id="3.30.1520.10">
    <property type="entry name" value="Phox-like domain"/>
    <property type="match status" value="1"/>
</dbReference>
<protein>
    <recommendedName>
        <fullName evidence="3">PX domain-containing protein</fullName>
    </recommendedName>
</protein>
<dbReference type="GO" id="GO:0016020">
    <property type="term" value="C:membrane"/>
    <property type="evidence" value="ECO:0007669"/>
    <property type="project" value="UniProtKB-ARBA"/>
</dbReference>
<accession>A0A803LMZ7</accession>
<dbReference type="AlphaFoldDB" id="A0A803LMZ7"/>
<reference evidence="4" key="1">
    <citation type="journal article" date="2017" name="Nature">
        <title>The genome of Chenopodium quinoa.</title>
        <authorList>
            <person name="Jarvis D.E."/>
            <person name="Ho Y.S."/>
            <person name="Lightfoot D.J."/>
            <person name="Schmoeckel S.M."/>
            <person name="Li B."/>
            <person name="Borm T.J.A."/>
            <person name="Ohyanagi H."/>
            <person name="Mineta K."/>
            <person name="Michell C.T."/>
            <person name="Saber N."/>
            <person name="Kharbatia N.M."/>
            <person name="Rupper R.R."/>
            <person name="Sharp A.R."/>
            <person name="Dally N."/>
            <person name="Boughton B.A."/>
            <person name="Woo Y.H."/>
            <person name="Gao G."/>
            <person name="Schijlen E.G.W.M."/>
            <person name="Guo X."/>
            <person name="Momin A.A."/>
            <person name="Negrao S."/>
            <person name="Al-Babili S."/>
            <person name="Gehring C."/>
            <person name="Roessner U."/>
            <person name="Jung C."/>
            <person name="Murphy K."/>
            <person name="Arold S.T."/>
            <person name="Gojobori T."/>
            <person name="van der Linden C.G."/>
            <person name="van Loo E.N."/>
            <person name="Jellen E.N."/>
            <person name="Maughan P.J."/>
            <person name="Tester M."/>
        </authorList>
    </citation>
    <scope>NUCLEOTIDE SEQUENCE [LARGE SCALE GENOMIC DNA]</scope>
    <source>
        <strain evidence="4">cv. PI 614886</strain>
    </source>
</reference>
<evidence type="ECO:0000256" key="2">
    <source>
        <dbReference type="SAM" id="MobiDB-lite"/>
    </source>
</evidence>
<dbReference type="GO" id="GO:0015031">
    <property type="term" value="P:protein transport"/>
    <property type="evidence" value="ECO:0007669"/>
    <property type="project" value="InterPro"/>
</dbReference>
<keyword evidence="5" id="KW-1185">Reference proteome</keyword>
<evidence type="ECO:0000256" key="1">
    <source>
        <dbReference type="SAM" id="Coils"/>
    </source>
</evidence>
<dbReference type="Pfam" id="PF00787">
    <property type="entry name" value="PX"/>
    <property type="match status" value="1"/>
</dbReference>
<dbReference type="GO" id="GO:0005768">
    <property type="term" value="C:endosome"/>
    <property type="evidence" value="ECO:0007669"/>
    <property type="project" value="UniProtKB-ARBA"/>
</dbReference>
<evidence type="ECO:0000313" key="4">
    <source>
        <dbReference type="EnsemblPlants" id="AUR62016326-RA:cds"/>
    </source>
</evidence>
<dbReference type="GO" id="GO:0035091">
    <property type="term" value="F:phosphatidylinositol binding"/>
    <property type="evidence" value="ECO:0007669"/>
    <property type="project" value="InterPro"/>
</dbReference>
<evidence type="ECO:0000313" key="5">
    <source>
        <dbReference type="Proteomes" id="UP000596660"/>
    </source>
</evidence>
<organism evidence="4 5">
    <name type="scientific">Chenopodium quinoa</name>
    <name type="common">Quinoa</name>
    <dbReference type="NCBI Taxonomy" id="63459"/>
    <lineage>
        <taxon>Eukaryota</taxon>
        <taxon>Viridiplantae</taxon>
        <taxon>Streptophyta</taxon>
        <taxon>Embryophyta</taxon>
        <taxon>Tracheophyta</taxon>
        <taxon>Spermatophyta</taxon>
        <taxon>Magnoliopsida</taxon>
        <taxon>eudicotyledons</taxon>
        <taxon>Gunneridae</taxon>
        <taxon>Pentapetalae</taxon>
        <taxon>Caryophyllales</taxon>
        <taxon>Chenopodiaceae</taxon>
        <taxon>Chenopodioideae</taxon>
        <taxon>Atripliceae</taxon>
        <taxon>Chenopodium</taxon>
    </lineage>
</organism>
<dbReference type="EnsemblPlants" id="AUR62016326-RA">
    <property type="protein sequence ID" value="AUR62016326-RA:cds"/>
    <property type="gene ID" value="AUR62016326"/>
</dbReference>